<sequence length="87" mass="9098">MARVVQMAPLVPVVPVALMVPVVRVVPIVPMVPVVRGVPEVRLARMVRAGGAVSLRCVERAAPKAGGAPETVVWASRVVCVGRVVRG</sequence>
<dbReference type="EMBL" id="JBHSPA010000029">
    <property type="protein sequence ID" value="MFC5827450.1"/>
    <property type="molecule type" value="Genomic_DNA"/>
</dbReference>
<evidence type="ECO:0008006" key="3">
    <source>
        <dbReference type="Google" id="ProtNLM"/>
    </source>
</evidence>
<organism evidence="1 2">
    <name type="scientific">Nonomuraea insulae</name>
    <dbReference type="NCBI Taxonomy" id="1616787"/>
    <lineage>
        <taxon>Bacteria</taxon>
        <taxon>Bacillati</taxon>
        <taxon>Actinomycetota</taxon>
        <taxon>Actinomycetes</taxon>
        <taxon>Streptosporangiales</taxon>
        <taxon>Streptosporangiaceae</taxon>
        <taxon>Nonomuraea</taxon>
    </lineage>
</organism>
<proteinExistence type="predicted"/>
<dbReference type="RefSeq" id="WP_379516952.1">
    <property type="nucleotide sequence ID" value="NZ_JBHSPA010000029.1"/>
</dbReference>
<evidence type="ECO:0000313" key="1">
    <source>
        <dbReference type="EMBL" id="MFC5827450.1"/>
    </source>
</evidence>
<evidence type="ECO:0000313" key="2">
    <source>
        <dbReference type="Proteomes" id="UP001596058"/>
    </source>
</evidence>
<comment type="caution">
    <text evidence="1">The sequence shown here is derived from an EMBL/GenBank/DDBJ whole genome shotgun (WGS) entry which is preliminary data.</text>
</comment>
<dbReference type="Proteomes" id="UP001596058">
    <property type="component" value="Unassembled WGS sequence"/>
</dbReference>
<name>A0ABW1CNZ6_9ACTN</name>
<protein>
    <recommendedName>
        <fullName evidence="3">Secreted protein</fullName>
    </recommendedName>
</protein>
<gene>
    <name evidence="1" type="ORF">ACFPZ3_26605</name>
</gene>
<accession>A0ABW1CNZ6</accession>
<reference evidence="2" key="1">
    <citation type="journal article" date="2019" name="Int. J. Syst. Evol. Microbiol.">
        <title>The Global Catalogue of Microorganisms (GCM) 10K type strain sequencing project: providing services to taxonomists for standard genome sequencing and annotation.</title>
        <authorList>
            <consortium name="The Broad Institute Genomics Platform"/>
            <consortium name="The Broad Institute Genome Sequencing Center for Infectious Disease"/>
            <person name="Wu L."/>
            <person name="Ma J."/>
        </authorList>
    </citation>
    <scope>NUCLEOTIDE SEQUENCE [LARGE SCALE GENOMIC DNA]</scope>
    <source>
        <strain evidence="2">CCUG 53903</strain>
    </source>
</reference>
<keyword evidence="2" id="KW-1185">Reference proteome</keyword>